<evidence type="ECO:0000259" key="1">
    <source>
        <dbReference type="PROSITE" id="PS01124"/>
    </source>
</evidence>
<dbReference type="Gene3D" id="1.10.10.60">
    <property type="entry name" value="Homeodomain-like"/>
    <property type="match status" value="1"/>
</dbReference>
<dbReference type="GO" id="GO:0043565">
    <property type="term" value="F:sequence-specific DNA binding"/>
    <property type="evidence" value="ECO:0007669"/>
    <property type="project" value="InterPro"/>
</dbReference>
<name>A0A3N0WYC8_9FLAO</name>
<dbReference type="InterPro" id="IPR018060">
    <property type="entry name" value="HTH_AraC"/>
</dbReference>
<gene>
    <name evidence="2" type="ORF">EGI11_04860</name>
</gene>
<sequence>MNAYHLDLLQNHIKQALERYCILCDASTEREYLTGKTVFLQTETIIRQYLRLFQALHFLDSGTDYYREGYVYTYSKNEQPPIPAGEEATIIRLITEAYDRMVPSVPADRFFLPVHVHQVSAWEMRIFLGVVNDGPERRIFTLVAHTTLYPPPAASVGNNRYGYLLKLIEAYDPDDGTLETFLSSRSLSYRQIQKDSTAFFGTTFYRHYLKLRMIPVLEDLLLTTLTYKEIAYKNGFSGYSQLYKLFHTTYRFPLHHIPRIAQDT</sequence>
<dbReference type="Pfam" id="PF12833">
    <property type="entry name" value="HTH_18"/>
    <property type="match status" value="1"/>
</dbReference>
<comment type="caution">
    <text evidence="2">The sequence shown here is derived from an EMBL/GenBank/DDBJ whole genome shotgun (WGS) entry which is preliminary data.</text>
</comment>
<proteinExistence type="predicted"/>
<dbReference type="EMBL" id="RJUG01000002">
    <property type="protein sequence ID" value="ROI10082.1"/>
    <property type="molecule type" value="Genomic_DNA"/>
</dbReference>
<reference evidence="3" key="1">
    <citation type="submission" date="2018-11" db="EMBL/GenBank/DDBJ databases">
        <title>Proposal to divide the Flavobacteriaceae and reorganize its genera based on Amino Acid Identity values calculated from whole genome sequences.</title>
        <authorList>
            <person name="Nicholson A.C."/>
            <person name="Gulvik C.A."/>
            <person name="Whitney A.M."/>
            <person name="Humrighouse B.W."/>
            <person name="Bell M."/>
            <person name="Holmes B."/>
            <person name="Steigerwalt A."/>
            <person name="Villarma A."/>
            <person name="Sheth M."/>
            <person name="Batra D."/>
            <person name="Pryor J."/>
            <person name="Bernardet J.-F."/>
            <person name="Hugo C."/>
            <person name="Kampfer P."/>
            <person name="Newman J."/>
            <person name="Mcquiston J.R."/>
        </authorList>
    </citation>
    <scope>NUCLEOTIDE SEQUENCE [LARGE SCALE GENOMIC DNA]</scope>
    <source>
        <strain evidence="3">H3056</strain>
    </source>
</reference>
<organism evidence="2 3">
    <name type="scientific">Kaistella daneshvariae</name>
    <dbReference type="NCBI Taxonomy" id="2487074"/>
    <lineage>
        <taxon>Bacteria</taxon>
        <taxon>Pseudomonadati</taxon>
        <taxon>Bacteroidota</taxon>
        <taxon>Flavobacteriia</taxon>
        <taxon>Flavobacteriales</taxon>
        <taxon>Weeksellaceae</taxon>
        <taxon>Chryseobacterium group</taxon>
        <taxon>Kaistella</taxon>
    </lineage>
</organism>
<dbReference type="GO" id="GO:0003700">
    <property type="term" value="F:DNA-binding transcription factor activity"/>
    <property type="evidence" value="ECO:0007669"/>
    <property type="project" value="InterPro"/>
</dbReference>
<reference evidence="3" key="2">
    <citation type="submission" date="2018-11" db="EMBL/GenBank/DDBJ databases">
        <title>Proposal to divide the Flavobacteriaceae and reorganize its genera based on Amino Acid Identity values calculated from whole genome sequences.</title>
        <authorList>
            <person name="Nicholson A.C."/>
            <person name="Gulvik C.A."/>
            <person name="Whitney A.M."/>
            <person name="Humrighouse B.W."/>
            <person name="Bell M."/>
            <person name="Holmens B."/>
            <person name="Steigerwalt A."/>
            <person name="Villarma A."/>
            <person name="Sheth M."/>
            <person name="Batra D."/>
            <person name="Pryor J."/>
            <person name="Bernardet J.-F."/>
            <person name="Hugo C."/>
            <person name="Kampfer P."/>
            <person name="Newman J."/>
            <person name="Mcquiston J.R."/>
        </authorList>
    </citation>
    <scope>NUCLEOTIDE SEQUENCE [LARGE SCALE GENOMIC DNA]</scope>
    <source>
        <strain evidence="3">H3056</strain>
    </source>
</reference>
<feature type="domain" description="HTH araC/xylS-type" evidence="1">
    <location>
        <begin position="162"/>
        <end position="250"/>
    </location>
</feature>
<dbReference type="PROSITE" id="PS01124">
    <property type="entry name" value="HTH_ARAC_FAMILY_2"/>
    <property type="match status" value="1"/>
</dbReference>
<dbReference type="OrthoDB" id="1239110at2"/>
<accession>A0A3N0WYC8</accession>
<dbReference type="RefSeq" id="WP_123265328.1">
    <property type="nucleotide sequence ID" value="NZ_RJUG01000002.1"/>
</dbReference>
<evidence type="ECO:0000313" key="2">
    <source>
        <dbReference type="EMBL" id="ROI10082.1"/>
    </source>
</evidence>
<evidence type="ECO:0000313" key="3">
    <source>
        <dbReference type="Proteomes" id="UP000270224"/>
    </source>
</evidence>
<dbReference type="Proteomes" id="UP000270224">
    <property type="component" value="Unassembled WGS sequence"/>
</dbReference>
<dbReference type="AlphaFoldDB" id="A0A3N0WYC8"/>
<protein>
    <submittedName>
        <fullName evidence="2">AraC family transcriptional regulator</fullName>
    </submittedName>
</protein>